<evidence type="ECO:0008006" key="3">
    <source>
        <dbReference type="Google" id="ProtNLM"/>
    </source>
</evidence>
<dbReference type="AlphaFoldDB" id="A0A346XV51"/>
<proteinExistence type="predicted"/>
<organism evidence="1 2">
    <name type="scientific">Euzebya pacifica</name>
    <dbReference type="NCBI Taxonomy" id="1608957"/>
    <lineage>
        <taxon>Bacteria</taxon>
        <taxon>Bacillati</taxon>
        <taxon>Actinomycetota</taxon>
        <taxon>Nitriliruptoria</taxon>
        <taxon>Euzebyales</taxon>
    </lineage>
</organism>
<dbReference type="KEGG" id="euz:DVS28_a1399"/>
<dbReference type="Proteomes" id="UP000264006">
    <property type="component" value="Chromosome"/>
</dbReference>
<protein>
    <recommendedName>
        <fullName evidence="3">Polyketide cyclase / dehydrase and lipid transport</fullName>
    </recommendedName>
</protein>
<dbReference type="Pfam" id="PF10604">
    <property type="entry name" value="Polyketide_cyc2"/>
    <property type="match status" value="1"/>
</dbReference>
<name>A0A346XV51_9ACTN</name>
<accession>A0A346XV51</accession>
<dbReference type="InterPro" id="IPR023393">
    <property type="entry name" value="START-like_dom_sf"/>
</dbReference>
<dbReference type="EMBL" id="CP031165">
    <property type="protein sequence ID" value="AXV06098.1"/>
    <property type="molecule type" value="Genomic_DNA"/>
</dbReference>
<sequence>MATITRTARIAAPRDVVWDTLTASADWADWTDLSSSVRERDGEGHPDGVGAVRQIWAGGVAKVREEVVTFDADAGIYEYVLLSGLPIKDYRGRAELVADGDHTVVTWTSQGKPPLPIPGADRVNGVAMGLVIGRLLSGLEAEAERRASRQPAR</sequence>
<dbReference type="CDD" id="cd07821">
    <property type="entry name" value="PYR_PYL_RCAR_like"/>
    <property type="match status" value="1"/>
</dbReference>
<keyword evidence="2" id="KW-1185">Reference proteome</keyword>
<dbReference type="SUPFAM" id="SSF55961">
    <property type="entry name" value="Bet v1-like"/>
    <property type="match status" value="1"/>
</dbReference>
<dbReference type="RefSeq" id="WP_114590802.1">
    <property type="nucleotide sequence ID" value="NZ_CP031165.1"/>
</dbReference>
<dbReference type="InterPro" id="IPR019587">
    <property type="entry name" value="Polyketide_cyclase/dehydratase"/>
</dbReference>
<evidence type="ECO:0000313" key="2">
    <source>
        <dbReference type="Proteomes" id="UP000264006"/>
    </source>
</evidence>
<dbReference type="OrthoDB" id="5185789at2"/>
<evidence type="ECO:0000313" key="1">
    <source>
        <dbReference type="EMBL" id="AXV06098.1"/>
    </source>
</evidence>
<dbReference type="Gene3D" id="3.30.530.20">
    <property type="match status" value="1"/>
</dbReference>
<reference evidence="1 2" key="1">
    <citation type="submission" date="2018-09" db="EMBL/GenBank/DDBJ databases">
        <title>Complete genome sequence of Euzebya sp. DY32-46 isolated from seawater of Pacific Ocean.</title>
        <authorList>
            <person name="Xu L."/>
            <person name="Wu Y.-H."/>
            <person name="Xu X.-W."/>
        </authorList>
    </citation>
    <scope>NUCLEOTIDE SEQUENCE [LARGE SCALE GENOMIC DNA]</scope>
    <source>
        <strain evidence="1 2">DY32-46</strain>
    </source>
</reference>
<gene>
    <name evidence="1" type="ORF">DVS28_a1399</name>
</gene>